<dbReference type="InterPro" id="IPR010061">
    <property type="entry name" value="MeMal-semiAld_DH"/>
</dbReference>
<dbReference type="InterPro" id="IPR016161">
    <property type="entry name" value="Ald_DH/histidinol_DH"/>
</dbReference>
<accession>A0ABQ7J4W7</accession>
<dbReference type="Pfam" id="PF00171">
    <property type="entry name" value="Aldedh"/>
    <property type="match status" value="1"/>
</dbReference>
<dbReference type="NCBIfam" id="TIGR01722">
    <property type="entry name" value="MMSDH"/>
    <property type="match status" value="1"/>
</dbReference>
<dbReference type="InterPro" id="IPR016163">
    <property type="entry name" value="Ald_DH_C"/>
</dbReference>
<dbReference type="InterPro" id="IPR016160">
    <property type="entry name" value="Ald_DH_CS_CYS"/>
</dbReference>
<feature type="domain" description="Aldehyde dehydrogenase" evidence="5">
    <location>
        <begin position="71"/>
        <end position="433"/>
    </location>
</feature>
<dbReference type="Gene3D" id="3.40.605.10">
    <property type="entry name" value="Aldehyde Dehydrogenase, Chain A, domain 1"/>
    <property type="match status" value="1"/>
</dbReference>
<dbReference type="InterPro" id="IPR015590">
    <property type="entry name" value="Aldehyde_DH_dom"/>
</dbReference>
<keyword evidence="3" id="KW-0560">Oxidoreductase</keyword>
<dbReference type="SUPFAM" id="SSF53720">
    <property type="entry name" value="ALDH-like"/>
    <property type="match status" value="1"/>
</dbReference>
<name>A0ABQ7J4W7_9APIC</name>
<dbReference type="Gene3D" id="3.40.309.10">
    <property type="entry name" value="Aldehyde Dehydrogenase, Chain A, domain 2"/>
    <property type="match status" value="1"/>
</dbReference>
<organism evidence="6 7">
    <name type="scientific">Cardiosporidium cionae</name>
    <dbReference type="NCBI Taxonomy" id="476202"/>
    <lineage>
        <taxon>Eukaryota</taxon>
        <taxon>Sar</taxon>
        <taxon>Alveolata</taxon>
        <taxon>Apicomplexa</taxon>
        <taxon>Aconoidasida</taxon>
        <taxon>Nephromycida</taxon>
        <taxon>Cardiosporidium</taxon>
    </lineage>
</organism>
<evidence type="ECO:0000256" key="3">
    <source>
        <dbReference type="ARBA" id="ARBA00023002"/>
    </source>
</evidence>
<protein>
    <recommendedName>
        <fullName evidence="2">methylmalonate-semialdehyde dehydrogenase (CoA acylating)</fullName>
        <ecNumber evidence="2">1.2.1.27</ecNumber>
    </recommendedName>
</protein>
<comment type="similarity">
    <text evidence="1">Belongs to the aldehyde dehydrogenase family.</text>
</comment>
<dbReference type="PANTHER" id="PTHR43866:SF3">
    <property type="entry name" value="METHYLMALONATE-SEMIALDEHYDE DEHYDROGENASE [ACYLATING], MITOCHONDRIAL"/>
    <property type="match status" value="1"/>
</dbReference>
<comment type="caution">
    <text evidence="6">The sequence shown here is derived from an EMBL/GenBank/DDBJ whole genome shotgun (WGS) entry which is preliminary data.</text>
</comment>
<reference evidence="6 7" key="1">
    <citation type="journal article" date="2020" name="bioRxiv">
        <title>Metabolic contributions of an alphaproteobacterial endosymbiont in the apicomplexan Cardiosporidium cionae.</title>
        <authorList>
            <person name="Hunter E.S."/>
            <person name="Paight C.J."/>
            <person name="Lane C.E."/>
        </authorList>
    </citation>
    <scope>NUCLEOTIDE SEQUENCE [LARGE SCALE GENOMIC DNA]</scope>
    <source>
        <strain evidence="6">ESH_2018</strain>
    </source>
</reference>
<dbReference type="EC" id="1.2.1.27" evidence="2"/>
<keyword evidence="7" id="KW-1185">Reference proteome</keyword>
<evidence type="ECO:0000256" key="4">
    <source>
        <dbReference type="ARBA" id="ARBA00023027"/>
    </source>
</evidence>
<keyword evidence="4" id="KW-0520">NAD</keyword>
<dbReference type="InterPro" id="IPR016162">
    <property type="entry name" value="Ald_DH_N"/>
</dbReference>
<dbReference type="PROSITE" id="PS00070">
    <property type="entry name" value="ALDEHYDE_DEHYDR_CYS"/>
    <property type="match status" value="1"/>
</dbReference>
<dbReference type="Proteomes" id="UP000823046">
    <property type="component" value="Unassembled WGS sequence"/>
</dbReference>
<dbReference type="PANTHER" id="PTHR43866">
    <property type="entry name" value="MALONATE-SEMIALDEHYDE DEHYDROGENASE"/>
    <property type="match status" value="1"/>
</dbReference>
<evidence type="ECO:0000259" key="5">
    <source>
        <dbReference type="Pfam" id="PF00171"/>
    </source>
</evidence>
<dbReference type="EMBL" id="JADAQX010001398">
    <property type="protein sequence ID" value="KAF8817821.1"/>
    <property type="molecule type" value="Genomic_DNA"/>
</dbReference>
<evidence type="ECO:0000313" key="7">
    <source>
        <dbReference type="Proteomes" id="UP000823046"/>
    </source>
</evidence>
<evidence type="ECO:0000256" key="2">
    <source>
        <dbReference type="ARBA" id="ARBA00013048"/>
    </source>
</evidence>
<proteinExistence type="inferred from homology"/>
<gene>
    <name evidence="6" type="ORF">IE077_004050</name>
</gene>
<evidence type="ECO:0000313" key="6">
    <source>
        <dbReference type="EMBL" id="KAF8817821.1"/>
    </source>
</evidence>
<evidence type="ECO:0000256" key="1">
    <source>
        <dbReference type="ARBA" id="ARBA00009986"/>
    </source>
</evidence>
<sequence>MQSALSPLERHCLTLYRKVTGRTLPYATSSIQGIAYSRFISTGGILIDKQVPLFINNQFIKSQANVNAPGEGFAVVNPATQELLAMTPQALPSELQMAREAAATAFLSWKEISIPARQRYMLKLQAIIRDRTPDLAEILSYEQGKTIEDAKGDIFRGLEVVEYSLSGSSILMGESLENISRYIDTYSYHQPLGVCAGIAPFNFPAMIPLWMFPIACVAGNTFVLKPSERVPLCTMKLMEWCREIELPAGVVNVVHGGKPTVDFICRDSHIKAISFVGSNRAGEYIYEEGTKHGKRVQSNMGAKNHAVVMPDADKEDTLNMLCNAAFGAAGQRCMAISVVIMVGETKKWISELIPRAQTFKVGAGYEVGTDIGPLISKEAKDRAIFITKNAVSEGASLVLNGLDIHVDAYPNGNFIGPTILDNVSPSMSCYTVELKNDYTKIEIFIFGKIHKDIKERKNLHERKENRIDLRSLYSSLIRERYELR</sequence>